<evidence type="ECO:0000313" key="5">
    <source>
        <dbReference type="Proteomes" id="UP000778578"/>
    </source>
</evidence>
<reference evidence="4 5" key="1">
    <citation type="submission" date="2021-08" db="EMBL/GenBank/DDBJ databases">
        <title>WGS of actinomycetes from Thailand.</title>
        <authorList>
            <person name="Thawai C."/>
        </authorList>
    </citation>
    <scope>NUCLEOTIDE SEQUENCE [LARGE SCALE GENOMIC DNA]</scope>
    <source>
        <strain evidence="4 5">PLK6-54</strain>
    </source>
</reference>
<name>A0ABS7Q8V9_9ACTN</name>
<keyword evidence="2" id="KW-1133">Transmembrane helix</keyword>
<evidence type="ECO:0000259" key="3">
    <source>
        <dbReference type="PROSITE" id="PS51175"/>
    </source>
</evidence>
<keyword evidence="2" id="KW-0472">Membrane</keyword>
<feature type="transmembrane region" description="Helical" evidence="2">
    <location>
        <begin position="141"/>
        <end position="160"/>
    </location>
</feature>
<feature type="compositionally biased region" description="Gly residues" evidence="1">
    <location>
        <begin position="99"/>
        <end position="110"/>
    </location>
</feature>
<dbReference type="RefSeq" id="WP_222963020.1">
    <property type="nucleotide sequence ID" value="NZ_JAINZZ010000015.1"/>
</dbReference>
<feature type="compositionally biased region" description="Polar residues" evidence="1">
    <location>
        <begin position="198"/>
        <end position="210"/>
    </location>
</feature>
<dbReference type="Proteomes" id="UP000778578">
    <property type="component" value="Unassembled WGS sequence"/>
</dbReference>
<keyword evidence="5" id="KW-1185">Reference proteome</keyword>
<dbReference type="InterPro" id="IPR008979">
    <property type="entry name" value="Galactose-bd-like_sf"/>
</dbReference>
<dbReference type="SUPFAM" id="SSF49785">
    <property type="entry name" value="Galactose-binding domain-like"/>
    <property type="match status" value="1"/>
</dbReference>
<dbReference type="Gene3D" id="2.60.120.260">
    <property type="entry name" value="Galactose-binding domain-like"/>
    <property type="match status" value="1"/>
</dbReference>
<feature type="compositionally biased region" description="Low complexity" evidence="1">
    <location>
        <begin position="174"/>
        <end position="197"/>
    </location>
</feature>
<organism evidence="4 5">
    <name type="scientific">Actinacidiphila acidipaludis</name>
    <dbReference type="NCBI Taxonomy" id="2873382"/>
    <lineage>
        <taxon>Bacteria</taxon>
        <taxon>Bacillati</taxon>
        <taxon>Actinomycetota</taxon>
        <taxon>Actinomycetes</taxon>
        <taxon>Kitasatosporales</taxon>
        <taxon>Streptomycetaceae</taxon>
        <taxon>Actinacidiphila</taxon>
    </lineage>
</organism>
<feature type="compositionally biased region" description="Low complexity" evidence="1">
    <location>
        <begin position="56"/>
        <end position="98"/>
    </location>
</feature>
<feature type="region of interest" description="Disordered" evidence="1">
    <location>
        <begin position="162"/>
        <end position="222"/>
    </location>
</feature>
<comment type="caution">
    <text evidence="4">The sequence shown here is derived from an EMBL/GenBank/DDBJ whole genome shotgun (WGS) entry which is preliminary data.</text>
</comment>
<evidence type="ECO:0000256" key="1">
    <source>
        <dbReference type="SAM" id="MobiDB-lite"/>
    </source>
</evidence>
<feature type="domain" description="CBM6" evidence="3">
    <location>
        <begin position="202"/>
        <end position="334"/>
    </location>
</feature>
<sequence>MTAGHEGTPENDDPFAYLYRSEGGEEQDPAGAQRPAYPQPRTSYNQVQRVGERRSPQQQPPATGGYGYPPQQQYGGATQQYPQQQYTGATQQYPQQQYGGQGGQQYGGQGTREFGSPPPGGHRGAGQQGGGGGGTPNRKGLLIGAVAVVAAVAIGIAFAMTNGSGGDKGSNDKAATTPPSVASTAPSSDPSPSATPTQFDSGKTDASTLTLGGGAEKSTQWPGAAASGGTYVDGLGTAGATVTWTVTVPEDGPYTYFIDYGNAGQTANLGLAVNGKPRSNPVNLPNYGNYTDWSKAWDNTTYQWVDLKKGANTLTLTCMPNTNCGVNLDQVWLKQGQVKK</sequence>
<accession>A0ABS7Q8V9</accession>
<feature type="compositionally biased region" description="Gly residues" evidence="1">
    <location>
        <begin position="121"/>
        <end position="135"/>
    </location>
</feature>
<dbReference type="InterPro" id="IPR005084">
    <property type="entry name" value="CBM6"/>
</dbReference>
<dbReference type="EMBL" id="JAINZZ010000015">
    <property type="protein sequence ID" value="MBY8878880.1"/>
    <property type="molecule type" value="Genomic_DNA"/>
</dbReference>
<dbReference type="PROSITE" id="PS51175">
    <property type="entry name" value="CBM6"/>
    <property type="match status" value="1"/>
</dbReference>
<protein>
    <submittedName>
        <fullName evidence="4">Carbohydrate-binding protein</fullName>
    </submittedName>
</protein>
<gene>
    <name evidence="4" type="ORF">K7862_14705</name>
</gene>
<keyword evidence="2" id="KW-0812">Transmembrane</keyword>
<evidence type="ECO:0000313" key="4">
    <source>
        <dbReference type="EMBL" id="MBY8878880.1"/>
    </source>
</evidence>
<feature type="region of interest" description="Disordered" evidence="1">
    <location>
        <begin position="1"/>
        <end position="136"/>
    </location>
</feature>
<proteinExistence type="predicted"/>
<evidence type="ECO:0000256" key="2">
    <source>
        <dbReference type="SAM" id="Phobius"/>
    </source>
</evidence>